<sequence length="332" mass="36340">MSIQDVQVTIDLQKPTGRLSFGMPLIIGKKAGGSAYKEYGDLKAVKDDFADTTAEYKMAEALFGQGDRSPARIAITACDEKEEPAARLRSVVDNGWYYLLSSDNSDAAVEALAAEIEKEDYRLFFTRAADKTKLQALKSKAYTRTVVFYHTDAAVYPEAALVGSVGSAEVGSVTWKFKKCTGIDAMKVTAGELMEIHDSGAITYVNKQGEARTSEGKTLSGEYIDVIMARDYVRARMEMQIQNLLNQSSKIPYTDAGIVQIESAVINVLLESARMGIIATADSGEPLFGTSFLSRNEVNPSDRANREYRGGSFWFEIAGAVHQVKVNGVIRF</sequence>
<proteinExistence type="predicted"/>
<accession>A0A383RI56</accession>
<organism evidence="1 2">
    <name type="scientific">Paenibacillus alvei</name>
    <name type="common">Bacillus alvei</name>
    <dbReference type="NCBI Taxonomy" id="44250"/>
    <lineage>
        <taxon>Bacteria</taxon>
        <taxon>Bacillati</taxon>
        <taxon>Bacillota</taxon>
        <taxon>Bacilli</taxon>
        <taxon>Bacillales</taxon>
        <taxon>Paenibacillaceae</taxon>
        <taxon>Paenibacillus</taxon>
    </lineage>
</organism>
<dbReference type="RefSeq" id="WP_138188010.1">
    <property type="nucleotide sequence ID" value="NZ_LS992241.1"/>
</dbReference>
<dbReference type="AlphaFoldDB" id="A0A383RI56"/>
<evidence type="ECO:0000313" key="1">
    <source>
        <dbReference type="EMBL" id="SYX86029.1"/>
    </source>
</evidence>
<gene>
    <name evidence="1" type="ORF">PBLR_14451</name>
</gene>
<protein>
    <recommendedName>
        <fullName evidence="3">Phage protein</fullName>
    </recommendedName>
</protein>
<dbReference type="Pfam" id="PF11863">
    <property type="entry name" value="DUF3383"/>
    <property type="match status" value="1"/>
</dbReference>
<dbReference type="InterPro" id="IPR021808">
    <property type="entry name" value="DUF3383"/>
</dbReference>
<evidence type="ECO:0000313" key="2">
    <source>
        <dbReference type="Proteomes" id="UP000304148"/>
    </source>
</evidence>
<dbReference type="Proteomes" id="UP000304148">
    <property type="component" value="Chromosome"/>
</dbReference>
<name>A0A383RI56_PAEAL</name>
<dbReference type="EMBL" id="LS992241">
    <property type="protein sequence ID" value="SYX86029.1"/>
    <property type="molecule type" value="Genomic_DNA"/>
</dbReference>
<evidence type="ECO:0008006" key="3">
    <source>
        <dbReference type="Google" id="ProtNLM"/>
    </source>
</evidence>
<reference evidence="2" key="1">
    <citation type="submission" date="2018-08" db="EMBL/GenBank/DDBJ databases">
        <authorList>
            <person name="Chevrot R."/>
        </authorList>
    </citation>
    <scope>NUCLEOTIDE SEQUENCE [LARGE SCALE GENOMIC DNA]</scope>
</reference>